<comment type="caution">
    <text evidence="1">The sequence shown here is derived from an EMBL/GenBank/DDBJ whole genome shotgun (WGS) entry which is preliminary data.</text>
</comment>
<name>X0XZ75_9ZZZZ</name>
<protein>
    <submittedName>
        <fullName evidence="1">Uncharacterized protein</fullName>
    </submittedName>
</protein>
<dbReference type="AlphaFoldDB" id="X0XZ75"/>
<proteinExistence type="predicted"/>
<reference evidence="1" key="1">
    <citation type="journal article" date="2014" name="Front. Microbiol.">
        <title>High frequency of phylogenetically diverse reductive dehalogenase-homologous genes in deep subseafloor sedimentary metagenomes.</title>
        <authorList>
            <person name="Kawai M."/>
            <person name="Futagami T."/>
            <person name="Toyoda A."/>
            <person name="Takaki Y."/>
            <person name="Nishi S."/>
            <person name="Hori S."/>
            <person name="Arai W."/>
            <person name="Tsubouchi T."/>
            <person name="Morono Y."/>
            <person name="Uchiyama I."/>
            <person name="Ito T."/>
            <person name="Fujiyama A."/>
            <person name="Inagaki F."/>
            <person name="Takami H."/>
        </authorList>
    </citation>
    <scope>NUCLEOTIDE SEQUENCE</scope>
    <source>
        <strain evidence="1">Expedition CK06-06</strain>
    </source>
</reference>
<dbReference type="EMBL" id="BARS01057125">
    <property type="protein sequence ID" value="GAG48789.1"/>
    <property type="molecule type" value="Genomic_DNA"/>
</dbReference>
<sequence>VCQNAQTQSWAKHWDFKLRVCDPTGGSVLSTDRDKAK</sequence>
<evidence type="ECO:0000313" key="1">
    <source>
        <dbReference type="EMBL" id="GAG48789.1"/>
    </source>
</evidence>
<gene>
    <name evidence="1" type="ORF">S01H1_83877</name>
</gene>
<organism evidence="1">
    <name type="scientific">marine sediment metagenome</name>
    <dbReference type="NCBI Taxonomy" id="412755"/>
    <lineage>
        <taxon>unclassified sequences</taxon>
        <taxon>metagenomes</taxon>
        <taxon>ecological metagenomes</taxon>
    </lineage>
</organism>
<feature type="non-terminal residue" evidence="1">
    <location>
        <position position="1"/>
    </location>
</feature>
<accession>X0XZ75</accession>